<gene>
    <name evidence="1" type="ORF">PRUPE_6G278900</name>
</gene>
<dbReference type="EMBL" id="CM007656">
    <property type="protein sequence ID" value="ONI03739.1"/>
    <property type="molecule type" value="Genomic_DNA"/>
</dbReference>
<dbReference type="Gramene" id="ONI03739">
    <property type="protein sequence ID" value="ONI03739"/>
    <property type="gene ID" value="PRUPE_6G278900"/>
</dbReference>
<reference evidence="1 2" key="1">
    <citation type="journal article" date="2013" name="Nat. Genet.">
        <title>The high-quality draft genome of peach (Prunus persica) identifies unique patterns of genetic diversity, domestication and genome evolution.</title>
        <authorList>
            <consortium name="International Peach Genome Initiative"/>
            <person name="Verde I."/>
            <person name="Abbott A.G."/>
            <person name="Scalabrin S."/>
            <person name="Jung S."/>
            <person name="Shu S."/>
            <person name="Marroni F."/>
            <person name="Zhebentyayeva T."/>
            <person name="Dettori M.T."/>
            <person name="Grimwood J."/>
            <person name="Cattonaro F."/>
            <person name="Zuccolo A."/>
            <person name="Rossini L."/>
            <person name="Jenkins J."/>
            <person name="Vendramin E."/>
            <person name="Meisel L.A."/>
            <person name="Decroocq V."/>
            <person name="Sosinski B."/>
            <person name="Prochnik S."/>
            <person name="Mitros T."/>
            <person name="Policriti A."/>
            <person name="Cipriani G."/>
            <person name="Dondini L."/>
            <person name="Ficklin S."/>
            <person name="Goodstein D.M."/>
            <person name="Xuan P."/>
            <person name="Del Fabbro C."/>
            <person name="Aramini V."/>
            <person name="Copetti D."/>
            <person name="Gonzalez S."/>
            <person name="Horner D.S."/>
            <person name="Falchi R."/>
            <person name="Lucas S."/>
            <person name="Mica E."/>
            <person name="Maldonado J."/>
            <person name="Lazzari B."/>
            <person name="Bielenberg D."/>
            <person name="Pirona R."/>
            <person name="Miculan M."/>
            <person name="Barakat A."/>
            <person name="Testolin R."/>
            <person name="Stella A."/>
            <person name="Tartarini S."/>
            <person name="Tonutti P."/>
            <person name="Arus P."/>
            <person name="Orellana A."/>
            <person name="Wells C."/>
            <person name="Main D."/>
            <person name="Vizzotto G."/>
            <person name="Silva H."/>
            <person name="Salamini F."/>
            <person name="Schmutz J."/>
            <person name="Morgante M."/>
            <person name="Rokhsar D.S."/>
        </authorList>
    </citation>
    <scope>NUCLEOTIDE SEQUENCE [LARGE SCALE GENOMIC DNA]</scope>
    <source>
        <strain evidence="2">cv. Nemared</strain>
    </source>
</reference>
<evidence type="ECO:0000313" key="1">
    <source>
        <dbReference type="EMBL" id="ONI03739.1"/>
    </source>
</evidence>
<name>A0A251NWR0_PRUPE</name>
<proteinExistence type="predicted"/>
<sequence length="234" mass="24657">MRTRQHVLSSPPLDLSHHFGGCSEPFSLCPLSLRASNTFLPLLVTIARLPCSSTVSSTTSLSISMERQNPKIHSFLPVSRPFVQSLSVITGDEEVSTFTSGGGAGARAAEDLLLGFPAAFLCFWVSAKPSQTGGFFSCVEGAKPGLGSGGSGMTTTESKHQVKGGLLLDVVVSKGATILELLSSKDEVALLIVVVVVLCGGWWATSQLRSLDSIEHGLYCSAHPRQPLVCQEAV</sequence>
<accession>A0A251NWR0</accession>
<dbReference type="AlphaFoldDB" id="A0A251NWR0"/>
<keyword evidence="2" id="KW-1185">Reference proteome</keyword>
<organism evidence="1 2">
    <name type="scientific">Prunus persica</name>
    <name type="common">Peach</name>
    <name type="synonym">Amygdalus persica</name>
    <dbReference type="NCBI Taxonomy" id="3760"/>
    <lineage>
        <taxon>Eukaryota</taxon>
        <taxon>Viridiplantae</taxon>
        <taxon>Streptophyta</taxon>
        <taxon>Embryophyta</taxon>
        <taxon>Tracheophyta</taxon>
        <taxon>Spermatophyta</taxon>
        <taxon>Magnoliopsida</taxon>
        <taxon>eudicotyledons</taxon>
        <taxon>Gunneridae</taxon>
        <taxon>Pentapetalae</taxon>
        <taxon>rosids</taxon>
        <taxon>fabids</taxon>
        <taxon>Rosales</taxon>
        <taxon>Rosaceae</taxon>
        <taxon>Amygdaloideae</taxon>
        <taxon>Amygdaleae</taxon>
        <taxon>Prunus</taxon>
    </lineage>
</organism>
<dbReference type="Proteomes" id="UP000006882">
    <property type="component" value="Chromosome G6"/>
</dbReference>
<evidence type="ECO:0000313" key="2">
    <source>
        <dbReference type="Proteomes" id="UP000006882"/>
    </source>
</evidence>
<protein>
    <submittedName>
        <fullName evidence="1">Uncharacterized protein</fullName>
    </submittedName>
</protein>